<dbReference type="GO" id="GO:0046983">
    <property type="term" value="F:protein dimerization activity"/>
    <property type="evidence" value="ECO:0007669"/>
    <property type="project" value="InterPro"/>
</dbReference>
<evidence type="ECO:0000313" key="4">
    <source>
        <dbReference type="Proteomes" id="UP000323392"/>
    </source>
</evidence>
<dbReference type="SUPFAM" id="SSF140500">
    <property type="entry name" value="BAS1536-like"/>
    <property type="match status" value="1"/>
</dbReference>
<gene>
    <name evidence="1" type="ORF">JWYL7_0490</name>
    <name evidence="2" type="ORF">SAMN05661008_00399</name>
</gene>
<dbReference type="OrthoDB" id="1937171at2"/>
<dbReference type="InterPro" id="IPR036638">
    <property type="entry name" value="HLH_DNA-bd_sf"/>
</dbReference>
<dbReference type="Proteomes" id="UP000323392">
    <property type="component" value="Unassembled WGS sequence"/>
</dbReference>
<dbReference type="AlphaFoldDB" id="A0A150FQD6"/>
<dbReference type="GO" id="GO:0043937">
    <property type="term" value="P:regulation of sporulation"/>
    <property type="evidence" value="ECO:0007669"/>
    <property type="project" value="InterPro"/>
</dbReference>
<sequence length="54" mass="6286">MSIQEVRNEIDSLKEILNKMASNEKNIYTNSELVNLSQKLDILINKYIHMTMSS</sequence>
<name>A0A150FQD6_CLOPD</name>
<reference evidence="1 3" key="1">
    <citation type="submission" date="2016-02" db="EMBL/GenBank/DDBJ databases">
        <title>Draft genome sequence for Clostridium paradoxum JW-YL-7.</title>
        <authorList>
            <person name="Utturkar S.M."/>
            <person name="Lancaster A."/>
            <person name="Poole F.L."/>
            <person name="Adams M.W."/>
            <person name="Brown S.D."/>
        </authorList>
    </citation>
    <scope>NUCLEOTIDE SEQUENCE [LARGE SCALE GENOMIC DNA]</scope>
    <source>
        <strain evidence="1 3">JW-YL-7</strain>
    </source>
</reference>
<proteinExistence type="predicted"/>
<dbReference type="InterPro" id="IPR018540">
    <property type="entry name" value="Spo0E-like"/>
</dbReference>
<accession>A0A150FQD6</accession>
<dbReference type="EMBL" id="LSFY01000001">
    <property type="protein sequence ID" value="KXZ39415.1"/>
    <property type="molecule type" value="Genomic_DNA"/>
</dbReference>
<dbReference type="InterPro" id="IPR037208">
    <property type="entry name" value="Spo0E-like_sf"/>
</dbReference>
<dbReference type="Proteomes" id="UP000092605">
    <property type="component" value="Unassembled WGS sequence"/>
</dbReference>
<dbReference type="PATRIC" id="fig|1121328.3.peg.489"/>
<dbReference type="RefSeq" id="WP_083528244.1">
    <property type="nucleotide sequence ID" value="NZ_FRBG01000002.1"/>
</dbReference>
<evidence type="ECO:0000313" key="1">
    <source>
        <dbReference type="EMBL" id="KXZ39415.1"/>
    </source>
</evidence>
<dbReference type="EMBL" id="FRBG01000002">
    <property type="protein sequence ID" value="SHK52565.1"/>
    <property type="molecule type" value="Genomic_DNA"/>
</dbReference>
<evidence type="ECO:0000313" key="2">
    <source>
        <dbReference type="EMBL" id="SHK52565.1"/>
    </source>
</evidence>
<comment type="caution">
    <text evidence="1">The sequence shown here is derived from an EMBL/GenBank/DDBJ whole genome shotgun (WGS) entry which is preliminary data.</text>
</comment>
<organism evidence="1 3">
    <name type="scientific">Alkalithermobacter thermoalcaliphilus JW-YL-7 = DSM 7308</name>
    <dbReference type="NCBI Taxonomy" id="1121328"/>
    <lineage>
        <taxon>Bacteria</taxon>
        <taxon>Bacillati</taxon>
        <taxon>Bacillota</taxon>
        <taxon>Clostridia</taxon>
        <taxon>Peptostreptococcales</taxon>
        <taxon>Tepidibacteraceae</taxon>
        <taxon>Alkalithermobacter</taxon>
    </lineage>
</organism>
<dbReference type="Pfam" id="PF09388">
    <property type="entry name" value="SpoOE-like"/>
    <property type="match status" value="1"/>
</dbReference>
<keyword evidence="4" id="KW-1185">Reference proteome</keyword>
<reference evidence="2 4" key="2">
    <citation type="submission" date="2016-11" db="EMBL/GenBank/DDBJ databases">
        <authorList>
            <person name="Varghese N."/>
            <person name="Submissions S."/>
        </authorList>
    </citation>
    <scope>NUCLEOTIDE SEQUENCE [LARGE SCALE GENOMIC DNA]</scope>
    <source>
        <strain evidence="2 4">DSM 7308</strain>
    </source>
</reference>
<dbReference type="Gene3D" id="4.10.280.10">
    <property type="entry name" value="Helix-loop-helix DNA-binding domain"/>
    <property type="match status" value="1"/>
</dbReference>
<protein>
    <submittedName>
        <fullName evidence="2">Spo0E like sporulation regulatory protein</fullName>
    </submittedName>
    <submittedName>
        <fullName evidence="1">Sporulation stage 0, Spo0E-like regulatory phosphatase</fullName>
    </submittedName>
</protein>
<evidence type="ECO:0000313" key="3">
    <source>
        <dbReference type="Proteomes" id="UP000092605"/>
    </source>
</evidence>